<name>A0ABY5ALS7_9CYAN</name>
<organism evidence="3 4">
    <name type="scientific">Phormidium yuhuli AB48</name>
    <dbReference type="NCBI Taxonomy" id="2940671"/>
    <lineage>
        <taxon>Bacteria</taxon>
        <taxon>Bacillati</taxon>
        <taxon>Cyanobacteriota</taxon>
        <taxon>Cyanophyceae</taxon>
        <taxon>Oscillatoriophycideae</taxon>
        <taxon>Oscillatoriales</taxon>
        <taxon>Oscillatoriaceae</taxon>
        <taxon>Phormidium</taxon>
        <taxon>Phormidium yuhuli</taxon>
    </lineage>
</organism>
<gene>
    <name evidence="3" type="ORF">NEA10_15105</name>
</gene>
<sequence length="467" mass="49743">MNPTDLAFSSALDQARLIRTGDISPLELTQVYLDRIAQHNDRLGAYITVAEERAISTAKQQTEQWHQGDRTTLPPFFGVPMPIKDLAPVAGLPCMRGLAALRDRIAEYTPAHIQAIEAAGFNLLGKTSTSELGSMPFTEPMGLPTARNPWNLEYTPGGSSGGAAAAVAAGLAPLAHGSDGGGSVRGPAGCCGLVGFKPSRGRISQAPEGEHLMGLATPGPLTRTVADAAALLDIMSGYVVGDPYWLPNPETSFLDQLNDECPPLKIAVATEIPNWPIHPECQAAVQQTATHLEKLGHDLGIGCPDFSGLEEPFQKIFAGAIAATGVPPEALSPMNRWLMEQAGTAAELWQAIGQLRFISRQIVRFFDNWDILLLPTYAHPIIKVGQWSSHAPEAAFKAVSEWVIPCPPFNATGQPAISVPAGFDSRGLPISVQLVGKPGADAQVLHLAAQLEKCQGWTQHRPPEPVS</sequence>
<dbReference type="Gene3D" id="3.90.1300.10">
    <property type="entry name" value="Amidase signature (AS) domain"/>
    <property type="match status" value="1"/>
</dbReference>
<feature type="domain" description="Amidase" evidence="2">
    <location>
        <begin position="27"/>
        <end position="445"/>
    </location>
</feature>
<dbReference type="PANTHER" id="PTHR11895">
    <property type="entry name" value="TRANSAMIDASE"/>
    <property type="match status" value="1"/>
</dbReference>
<dbReference type="InterPro" id="IPR036928">
    <property type="entry name" value="AS_sf"/>
</dbReference>
<evidence type="ECO:0000313" key="3">
    <source>
        <dbReference type="EMBL" id="USR90164.1"/>
    </source>
</evidence>
<protein>
    <submittedName>
        <fullName evidence="3">Amidase</fullName>
    </submittedName>
</protein>
<dbReference type="InterPro" id="IPR023631">
    <property type="entry name" value="Amidase_dom"/>
</dbReference>
<dbReference type="RefSeq" id="WP_252661976.1">
    <property type="nucleotide sequence ID" value="NZ_CP098611.1"/>
</dbReference>
<dbReference type="Proteomes" id="UP001056708">
    <property type="component" value="Chromosome"/>
</dbReference>
<dbReference type="PROSITE" id="PS00571">
    <property type="entry name" value="AMIDASES"/>
    <property type="match status" value="1"/>
</dbReference>
<evidence type="ECO:0000313" key="4">
    <source>
        <dbReference type="Proteomes" id="UP001056708"/>
    </source>
</evidence>
<proteinExistence type="inferred from homology"/>
<dbReference type="InterPro" id="IPR020556">
    <property type="entry name" value="Amidase_CS"/>
</dbReference>
<dbReference type="InterPro" id="IPR000120">
    <property type="entry name" value="Amidase"/>
</dbReference>
<dbReference type="Pfam" id="PF01425">
    <property type="entry name" value="Amidase"/>
    <property type="match status" value="1"/>
</dbReference>
<keyword evidence="4" id="KW-1185">Reference proteome</keyword>
<accession>A0ABY5ALS7</accession>
<evidence type="ECO:0000256" key="1">
    <source>
        <dbReference type="ARBA" id="ARBA00009199"/>
    </source>
</evidence>
<reference evidence="3" key="1">
    <citation type="submission" date="2022-06" db="EMBL/GenBank/DDBJ databases">
        <title>Genome sequence of Phormidium yuhuli AB48 isolated from an industrial photobioreactor environment.</title>
        <authorList>
            <person name="Qiu Y."/>
            <person name="Noonan A.J.C."/>
            <person name="Dofher K."/>
            <person name="Koch M."/>
            <person name="Kieft B."/>
            <person name="Lin X."/>
            <person name="Ziels R.M."/>
            <person name="Hallam S.J."/>
        </authorList>
    </citation>
    <scope>NUCLEOTIDE SEQUENCE</scope>
    <source>
        <strain evidence="3">AB48</strain>
    </source>
</reference>
<dbReference type="PANTHER" id="PTHR11895:SF7">
    <property type="entry name" value="GLUTAMYL-TRNA(GLN) AMIDOTRANSFERASE SUBUNIT A, MITOCHONDRIAL"/>
    <property type="match status" value="1"/>
</dbReference>
<dbReference type="SUPFAM" id="SSF75304">
    <property type="entry name" value="Amidase signature (AS) enzymes"/>
    <property type="match status" value="1"/>
</dbReference>
<comment type="similarity">
    <text evidence="1">Belongs to the amidase family.</text>
</comment>
<evidence type="ECO:0000259" key="2">
    <source>
        <dbReference type="Pfam" id="PF01425"/>
    </source>
</evidence>
<dbReference type="EMBL" id="CP098611">
    <property type="protein sequence ID" value="USR90164.1"/>
    <property type="molecule type" value="Genomic_DNA"/>
</dbReference>